<dbReference type="AlphaFoldDB" id="A0A8T0JZS8"/>
<protein>
    <recommendedName>
        <fullName evidence="3">FAR1 domain-containing protein</fullName>
    </recommendedName>
</protein>
<proteinExistence type="predicted"/>
<dbReference type="EMBL" id="JABFOF010000008">
    <property type="protein sequence ID" value="KAG2384773.1"/>
    <property type="molecule type" value="Genomic_DNA"/>
</dbReference>
<evidence type="ECO:0000313" key="2">
    <source>
        <dbReference type="Proteomes" id="UP000743370"/>
    </source>
</evidence>
<organism evidence="1 2">
    <name type="scientific">Phaseolus angularis</name>
    <name type="common">Azuki bean</name>
    <name type="synonym">Vigna angularis</name>
    <dbReference type="NCBI Taxonomy" id="3914"/>
    <lineage>
        <taxon>Eukaryota</taxon>
        <taxon>Viridiplantae</taxon>
        <taxon>Streptophyta</taxon>
        <taxon>Embryophyta</taxon>
        <taxon>Tracheophyta</taxon>
        <taxon>Spermatophyta</taxon>
        <taxon>Magnoliopsida</taxon>
        <taxon>eudicotyledons</taxon>
        <taxon>Gunneridae</taxon>
        <taxon>Pentapetalae</taxon>
        <taxon>rosids</taxon>
        <taxon>fabids</taxon>
        <taxon>Fabales</taxon>
        <taxon>Fabaceae</taxon>
        <taxon>Papilionoideae</taxon>
        <taxon>50 kb inversion clade</taxon>
        <taxon>NPAAA clade</taxon>
        <taxon>indigoferoid/millettioid clade</taxon>
        <taxon>Phaseoleae</taxon>
        <taxon>Vigna</taxon>
    </lineage>
</organism>
<comment type="caution">
    <text evidence="1">The sequence shown here is derived from an EMBL/GenBank/DDBJ whole genome shotgun (WGS) entry which is preliminary data.</text>
</comment>
<dbReference type="Proteomes" id="UP000743370">
    <property type="component" value="Unassembled WGS sequence"/>
</dbReference>
<evidence type="ECO:0000313" key="1">
    <source>
        <dbReference type="EMBL" id="KAG2384773.1"/>
    </source>
</evidence>
<name>A0A8T0JZS8_PHAAN</name>
<accession>A0A8T0JZS8</accession>
<evidence type="ECO:0008006" key="3">
    <source>
        <dbReference type="Google" id="ProtNLM"/>
    </source>
</evidence>
<sequence length="146" mass="16521">MEHTNTSLDDIQIDEQHEKAQEELNENNVQPLSIAPTIGMVFETVNEVKLFYRQYAISKGFGIRTRSSRKNNKNELCYFMMETMTDVPNTTLRNNIDVTLNTLYTTSNSIGPVSGVQSTGFMSLLTSLHNDMQNTQSSTTNIDNVF</sequence>
<gene>
    <name evidence="1" type="ORF">HKW66_Vig0118650</name>
</gene>
<dbReference type="PANTHER" id="PTHR46328">
    <property type="entry name" value="FAR-RED IMPAIRED RESPONSIVE (FAR1) FAMILY PROTEIN-RELATED"/>
    <property type="match status" value="1"/>
</dbReference>
<reference evidence="1 2" key="1">
    <citation type="submission" date="2020-05" db="EMBL/GenBank/DDBJ databases">
        <title>Vigna angularis (adzuki bean) Var. LongXiaoDou No. 4 denovo assembly.</title>
        <authorList>
            <person name="Xiang H."/>
        </authorList>
    </citation>
    <scope>NUCLEOTIDE SEQUENCE [LARGE SCALE GENOMIC DNA]</scope>
    <source>
        <tissue evidence="1">Leaf</tissue>
    </source>
</reference>